<organism evidence="1 2">
    <name type="scientific">Meloidogyne enterolobii</name>
    <name type="common">Root-knot nematode worm</name>
    <name type="synonym">Meloidogyne mayaguensis</name>
    <dbReference type="NCBI Taxonomy" id="390850"/>
    <lineage>
        <taxon>Eukaryota</taxon>
        <taxon>Metazoa</taxon>
        <taxon>Ecdysozoa</taxon>
        <taxon>Nematoda</taxon>
        <taxon>Chromadorea</taxon>
        <taxon>Rhabditida</taxon>
        <taxon>Tylenchina</taxon>
        <taxon>Tylenchomorpha</taxon>
        <taxon>Tylenchoidea</taxon>
        <taxon>Meloidogynidae</taxon>
        <taxon>Meloidogyninae</taxon>
        <taxon>Meloidogyne</taxon>
    </lineage>
</organism>
<comment type="caution">
    <text evidence="1">The sequence shown here is derived from an EMBL/GenBank/DDBJ whole genome shotgun (WGS) entry which is preliminary data.</text>
</comment>
<evidence type="ECO:0000313" key="2">
    <source>
        <dbReference type="Proteomes" id="UP001497535"/>
    </source>
</evidence>
<dbReference type="Proteomes" id="UP001497535">
    <property type="component" value="Unassembled WGS sequence"/>
</dbReference>
<accession>A0ACB0Z9Y7</accession>
<proteinExistence type="predicted"/>
<evidence type="ECO:0000313" key="1">
    <source>
        <dbReference type="EMBL" id="CAK5075323.1"/>
    </source>
</evidence>
<gene>
    <name evidence="1" type="ORF">MENTE1834_LOCUS22118</name>
</gene>
<reference evidence="1" key="1">
    <citation type="submission" date="2023-11" db="EMBL/GenBank/DDBJ databases">
        <authorList>
            <person name="Poullet M."/>
        </authorList>
    </citation>
    <scope>NUCLEOTIDE SEQUENCE</scope>
    <source>
        <strain evidence="1">E1834</strain>
    </source>
</reference>
<name>A0ACB0Z9Y7_MELEN</name>
<dbReference type="EMBL" id="CAVMJV010000028">
    <property type="protein sequence ID" value="CAK5075323.1"/>
    <property type="molecule type" value="Genomic_DNA"/>
</dbReference>
<keyword evidence="2" id="KW-1185">Reference proteome</keyword>
<sequence length="224" mass="26541">MDDIRDQPGLCSRFFSSLGVYQYYLDRLTPYTSIRWVIAVSLILIFVWRVIVLQGFYIVTYALFIYYLNLFLAFLTPKIDPAMEFDEDDEGPVLPKSNSEEFRPFMRRLPEFKFWLSTMKSTLVAFTCTFFEVFDVPVFWPILVMYFIGIFYFINSLHPQEKSLNNFKFWVSDSNLRLHVLAPMLTCLTMKRQIMHMIRYRYIPFTTGKPRPKGKEDSGKVVIG</sequence>
<protein>
    <submittedName>
        <fullName evidence="1">Uncharacterized protein</fullName>
    </submittedName>
</protein>